<keyword evidence="1" id="KW-0812">Transmembrane</keyword>
<accession>G8R0Z6</accession>
<keyword evidence="3" id="KW-1185">Reference proteome</keyword>
<feature type="transmembrane region" description="Helical" evidence="1">
    <location>
        <begin position="45"/>
        <end position="66"/>
    </location>
</feature>
<dbReference type="AlphaFoldDB" id="G8R0Z6"/>
<dbReference type="KEGG" id="oho:Oweho_0653"/>
<dbReference type="RefSeq" id="WP_014201028.1">
    <property type="nucleotide sequence ID" value="NC_016599.1"/>
</dbReference>
<keyword evidence="1" id="KW-0472">Membrane</keyword>
<evidence type="ECO:0000313" key="2">
    <source>
        <dbReference type="EMBL" id="AEV31667.1"/>
    </source>
</evidence>
<organism evidence="2 3">
    <name type="scientific">Owenweeksia hongkongensis (strain DSM 17368 / CIP 108786 / JCM 12287 / NRRL B-23963 / UST20020801)</name>
    <dbReference type="NCBI Taxonomy" id="926562"/>
    <lineage>
        <taxon>Bacteria</taxon>
        <taxon>Pseudomonadati</taxon>
        <taxon>Bacteroidota</taxon>
        <taxon>Flavobacteriia</taxon>
        <taxon>Flavobacteriales</taxon>
        <taxon>Owenweeksiaceae</taxon>
        <taxon>Owenweeksia</taxon>
    </lineage>
</organism>
<evidence type="ECO:0000313" key="3">
    <source>
        <dbReference type="Proteomes" id="UP000005631"/>
    </source>
</evidence>
<keyword evidence="1" id="KW-1133">Transmembrane helix</keyword>
<dbReference type="Proteomes" id="UP000005631">
    <property type="component" value="Chromosome"/>
</dbReference>
<sequence length="94" mass="10657">MKREDPIDRIIDSAGKIQRAKPSTSLFDKIDSALFQQEAQVIPMYWLRIASVAAALIIGFNIYGIVRYERTNDSVNTSVEKDSSPLISNYNLYD</sequence>
<protein>
    <submittedName>
        <fullName evidence="2">Uncharacterized protein</fullName>
    </submittedName>
</protein>
<dbReference type="EMBL" id="CP003156">
    <property type="protein sequence ID" value="AEV31667.1"/>
    <property type="molecule type" value="Genomic_DNA"/>
</dbReference>
<proteinExistence type="predicted"/>
<gene>
    <name evidence="2" type="ordered locus">Oweho_0653</name>
</gene>
<dbReference type="STRING" id="926562.Oweho_0653"/>
<dbReference type="HOGENOM" id="CLU_2383357_0_0_10"/>
<evidence type="ECO:0000256" key="1">
    <source>
        <dbReference type="SAM" id="Phobius"/>
    </source>
</evidence>
<dbReference type="OrthoDB" id="1247025at2"/>
<name>G8R0Z6_OWEHD</name>
<reference evidence="2 3" key="1">
    <citation type="journal article" date="2012" name="Stand. Genomic Sci.">
        <title>Genome sequence of the orange-pigmented seawater bacterium Owenweeksia hongkongensis type strain (UST20020801(T)).</title>
        <authorList>
            <person name="Riedel T."/>
            <person name="Held B."/>
            <person name="Nolan M."/>
            <person name="Lucas S."/>
            <person name="Lapidus A."/>
            <person name="Tice H."/>
            <person name="Del Rio T.G."/>
            <person name="Cheng J.F."/>
            <person name="Han C."/>
            <person name="Tapia R."/>
            <person name="Goodwin L.A."/>
            <person name="Pitluck S."/>
            <person name="Liolios K."/>
            <person name="Mavromatis K."/>
            <person name="Pagani I."/>
            <person name="Ivanova N."/>
            <person name="Mikhailova N."/>
            <person name="Pati A."/>
            <person name="Chen A."/>
            <person name="Palaniappan K."/>
            <person name="Rohde M."/>
            <person name="Tindall B.J."/>
            <person name="Detter J.C."/>
            <person name="Goker M."/>
            <person name="Woyke T."/>
            <person name="Bristow J."/>
            <person name="Eisen J.A."/>
            <person name="Markowitz V."/>
            <person name="Hugenholtz P."/>
            <person name="Klenk H.P."/>
            <person name="Kyrpides N.C."/>
        </authorList>
    </citation>
    <scope>NUCLEOTIDE SEQUENCE</scope>
    <source>
        <strain evidence="3">DSM 17368 / JCM 12287 / NRRL B-23963</strain>
    </source>
</reference>